<evidence type="ECO:0000313" key="5">
    <source>
        <dbReference type="Proteomes" id="UP001515480"/>
    </source>
</evidence>
<dbReference type="Pfam" id="PF00012">
    <property type="entry name" value="HSP70"/>
    <property type="match status" value="1"/>
</dbReference>
<dbReference type="AlphaFoldDB" id="A0AB34JG77"/>
<dbReference type="InterPro" id="IPR013126">
    <property type="entry name" value="Hsp_70_fam"/>
</dbReference>
<dbReference type="FunFam" id="3.30.420.40:FF:000026">
    <property type="entry name" value="Heat shock protein 70"/>
    <property type="match status" value="1"/>
</dbReference>
<organism evidence="4 5">
    <name type="scientific">Prymnesium parvum</name>
    <name type="common">Toxic golden alga</name>
    <dbReference type="NCBI Taxonomy" id="97485"/>
    <lineage>
        <taxon>Eukaryota</taxon>
        <taxon>Haptista</taxon>
        <taxon>Haptophyta</taxon>
        <taxon>Prymnesiophyceae</taxon>
        <taxon>Prymnesiales</taxon>
        <taxon>Prymnesiaceae</taxon>
        <taxon>Prymnesium</taxon>
    </lineage>
</organism>
<name>A0AB34JG77_PRYPA</name>
<dbReference type="Proteomes" id="UP001515480">
    <property type="component" value="Unassembled WGS sequence"/>
</dbReference>
<dbReference type="FunFam" id="3.30.30.30:FF:000001">
    <property type="entry name" value="heat shock 70 kDa protein-like"/>
    <property type="match status" value="1"/>
</dbReference>
<sequence>MGKDSAKVEGPAIGIDLGTTYSCVGIWQNDRVEIIANDQGNRTTPSFVAFTDTERMIGDAAKNQAAMNPKNTVFDAKRLIGRRFSDSSTQADMKHFPFKVVQKEGDRPAIQVEFKGETKTFFPEEISSMVLVKMKEIGEAFLGKECNNAVITVPAYFNDSQRASTKDAGSIAGLNVLRIINEPTAAAIAYGLDKQSSAERNVLIFDLGGGTFDVSLLTIEEGIFEVKATAGDTHLGGEDFDNRVVNHFVQEFKRKHKKDITDNARAMRRLRTACERAKRTLSSSTQTSIEIDSLYDGIDFFSSITRARFEELNMDLFRSTMEPVEKVLRDAKMSKNQVHDVVLVGGSTRIPKVVQLLSDFFNGKEPSKSINPDEAVAYGAAVQAAILSGTGSAKTEDLLLLDVTPLSLGLETAGEVMTVLIPRNTTVPTKKSQTFSTYSDNQPAVTIQVFEGERSRTKDNNKLGEFNLSGIPPMPRGVPQIDVTFDIDANGMLNVSALEKSTGKENKITITNDKSRLSKEDVEKMTADAEKYAKEDEIFKQKVEAKNGLENYCYSMKNTLNDDKLKDKISEADKSKATDAIESALKWLESNQLAEKEEFEHKQKEVESRFPLLPPFPRTPPRLLRLHTPPPPPHTASASTHRLRLHTPPPPPHALLHLRTPPRRLHTLTSPRPLPSEMARRSLPLLALLCASPALAADMSTEHADARRFQAYLHAHQYPADCRTRAAAITRAGAQPNGAKFKGDYFYSLGLGSQIVSLKFNFVAALLQGKVYHFPTSHYVNPLRCASRSFECYFARPTNCSLPASLLPNATAVPPHARHATAETMKLLWCLDLPRRRLSRLMGLAAVHSNAWYHGQLAAFLFRPSQDMLAFRASVLPTLETNRSLSTITKARSRFSLHYLLNSRSLPSLSAVEGSMHNGSCAAMHIRRTDKFRGRRREDMKTQVGFSGFAHAYKTWAYWQAEAPHLHTRVLLGSEDKATFAQMPPLLAPTVSYWIPGRHFVMASFKDIVDHNARLIKTYEVRQEAMAAARAQGQRAVDALLASGAAKDEGMALVLQILMMGECDALFGSYASNVAILVHDLQHARQVERKRRLHAVDVNGRVYCGCGASFCMKLERRASREPRRGIRHMVDAFRGDNIHAI</sequence>
<dbReference type="Gene3D" id="3.90.640.10">
    <property type="entry name" value="Actin, Chain A, domain 4"/>
    <property type="match status" value="1"/>
</dbReference>
<dbReference type="InterPro" id="IPR029047">
    <property type="entry name" value="HSP70_peptide-bd_sf"/>
</dbReference>
<keyword evidence="2" id="KW-0547">Nucleotide-binding</keyword>
<evidence type="ECO:0000313" key="4">
    <source>
        <dbReference type="EMBL" id="KAL1520257.1"/>
    </source>
</evidence>
<dbReference type="FunFam" id="3.90.640.10:FF:000134">
    <property type="entry name" value="Heat shock cognate 71 kDa protein"/>
    <property type="match status" value="1"/>
</dbReference>
<evidence type="ECO:0000256" key="1">
    <source>
        <dbReference type="ARBA" id="ARBA00007381"/>
    </source>
</evidence>
<dbReference type="NCBIfam" id="NF001413">
    <property type="entry name" value="PRK00290.1"/>
    <property type="match status" value="1"/>
</dbReference>
<accession>A0AB34JG77</accession>
<dbReference type="GO" id="GO:0005524">
    <property type="term" value="F:ATP binding"/>
    <property type="evidence" value="ECO:0007669"/>
    <property type="project" value="UniProtKB-KW"/>
</dbReference>
<dbReference type="PROSITE" id="PS00329">
    <property type="entry name" value="HSP70_2"/>
    <property type="match status" value="1"/>
</dbReference>
<dbReference type="Gene3D" id="3.30.30.30">
    <property type="match status" value="1"/>
</dbReference>
<dbReference type="PROSITE" id="PS01036">
    <property type="entry name" value="HSP70_3"/>
    <property type="match status" value="1"/>
</dbReference>
<evidence type="ECO:0000256" key="3">
    <source>
        <dbReference type="ARBA" id="ARBA00022840"/>
    </source>
</evidence>
<reference evidence="4 5" key="1">
    <citation type="journal article" date="2024" name="Science">
        <title>Giant polyketide synthase enzymes in the biosynthesis of giant marine polyether toxins.</title>
        <authorList>
            <person name="Fallon T.R."/>
            <person name="Shende V.V."/>
            <person name="Wierzbicki I.H."/>
            <person name="Pendleton A.L."/>
            <person name="Watervoot N.F."/>
            <person name="Auber R.P."/>
            <person name="Gonzalez D.J."/>
            <person name="Wisecaver J.H."/>
            <person name="Moore B.S."/>
        </authorList>
    </citation>
    <scope>NUCLEOTIDE SEQUENCE [LARGE SCALE GENOMIC DNA]</scope>
    <source>
        <strain evidence="4 5">12B1</strain>
    </source>
</reference>
<dbReference type="InterPro" id="IPR018181">
    <property type="entry name" value="Heat_shock_70_CS"/>
</dbReference>
<comment type="caution">
    <text evidence="4">The sequence shown here is derived from an EMBL/GenBank/DDBJ whole genome shotgun (WGS) entry which is preliminary data.</text>
</comment>
<gene>
    <name evidence="4" type="ORF">AB1Y20_023726</name>
</gene>
<dbReference type="EMBL" id="JBGBPQ010000009">
    <property type="protein sequence ID" value="KAL1520257.1"/>
    <property type="molecule type" value="Genomic_DNA"/>
</dbReference>
<keyword evidence="3" id="KW-0067">ATP-binding</keyword>
<keyword evidence="5" id="KW-1185">Reference proteome</keyword>
<dbReference type="PANTHER" id="PTHR19375">
    <property type="entry name" value="HEAT SHOCK PROTEIN 70KDA"/>
    <property type="match status" value="1"/>
</dbReference>
<dbReference type="SUPFAM" id="SSF53067">
    <property type="entry name" value="Actin-like ATPase domain"/>
    <property type="match status" value="2"/>
</dbReference>
<dbReference type="CDD" id="cd10233">
    <property type="entry name" value="ASKHA_NBD_HSP70_HSPA1"/>
    <property type="match status" value="1"/>
</dbReference>
<dbReference type="Gene3D" id="1.20.1270.10">
    <property type="match status" value="1"/>
</dbReference>
<dbReference type="SUPFAM" id="SSF100934">
    <property type="entry name" value="Heat shock protein 70kD (HSP70), C-terminal subdomain"/>
    <property type="match status" value="1"/>
</dbReference>
<dbReference type="InterPro" id="IPR043129">
    <property type="entry name" value="ATPase_NBD"/>
</dbReference>
<dbReference type="Gene3D" id="2.60.34.10">
    <property type="entry name" value="Substrate Binding Domain Of DNAk, Chain A, domain 1"/>
    <property type="match status" value="1"/>
</dbReference>
<protein>
    <submittedName>
        <fullName evidence="4">Uncharacterized protein</fullName>
    </submittedName>
</protein>
<dbReference type="GO" id="GO:0140662">
    <property type="term" value="F:ATP-dependent protein folding chaperone"/>
    <property type="evidence" value="ECO:0007669"/>
    <property type="project" value="InterPro"/>
</dbReference>
<dbReference type="FunFam" id="2.60.34.10:FF:000002">
    <property type="entry name" value="Heat shock 70 kDa"/>
    <property type="match status" value="1"/>
</dbReference>
<evidence type="ECO:0000256" key="2">
    <source>
        <dbReference type="ARBA" id="ARBA00022741"/>
    </source>
</evidence>
<dbReference type="FunFam" id="3.30.420.40:FF:000172">
    <property type="entry name" value="Heat shock 70 kDa protein"/>
    <property type="match status" value="2"/>
</dbReference>
<dbReference type="PROSITE" id="PS00297">
    <property type="entry name" value="HSP70_1"/>
    <property type="match status" value="1"/>
</dbReference>
<dbReference type="PRINTS" id="PR00301">
    <property type="entry name" value="HEATSHOCK70"/>
</dbReference>
<dbReference type="Gene3D" id="3.30.420.40">
    <property type="match status" value="2"/>
</dbReference>
<dbReference type="SUPFAM" id="SSF100920">
    <property type="entry name" value="Heat shock protein 70kD (HSP70), peptide-binding domain"/>
    <property type="match status" value="1"/>
</dbReference>
<comment type="similarity">
    <text evidence="1">Belongs to the heat shock protein 70 family.</text>
</comment>
<proteinExistence type="inferred from homology"/>
<dbReference type="InterPro" id="IPR029048">
    <property type="entry name" value="HSP70_C_sf"/>
</dbReference>